<keyword evidence="1" id="KW-0805">Transcription regulation</keyword>
<gene>
    <name evidence="5" type="ORF">BJ968_004302</name>
</gene>
<dbReference type="PANTHER" id="PTHR43537:SF5">
    <property type="entry name" value="UXU OPERON TRANSCRIPTIONAL REGULATOR"/>
    <property type="match status" value="1"/>
</dbReference>
<keyword evidence="6" id="KW-1185">Reference proteome</keyword>
<evidence type="ECO:0000313" key="6">
    <source>
        <dbReference type="Proteomes" id="UP000521922"/>
    </source>
</evidence>
<dbReference type="Pfam" id="PF07729">
    <property type="entry name" value="FCD"/>
    <property type="match status" value="1"/>
</dbReference>
<dbReference type="Pfam" id="PF00392">
    <property type="entry name" value="GntR"/>
    <property type="match status" value="1"/>
</dbReference>
<evidence type="ECO:0000256" key="1">
    <source>
        <dbReference type="ARBA" id="ARBA00023015"/>
    </source>
</evidence>
<dbReference type="InterPro" id="IPR036388">
    <property type="entry name" value="WH-like_DNA-bd_sf"/>
</dbReference>
<name>A0A7Y9DQ54_9ACTN</name>
<evidence type="ECO:0000259" key="4">
    <source>
        <dbReference type="PROSITE" id="PS50949"/>
    </source>
</evidence>
<evidence type="ECO:0000256" key="2">
    <source>
        <dbReference type="ARBA" id="ARBA00023125"/>
    </source>
</evidence>
<proteinExistence type="predicted"/>
<dbReference type="InterPro" id="IPR000524">
    <property type="entry name" value="Tscrpt_reg_HTH_GntR"/>
</dbReference>
<dbReference type="PROSITE" id="PS50949">
    <property type="entry name" value="HTH_GNTR"/>
    <property type="match status" value="1"/>
</dbReference>
<dbReference type="InterPro" id="IPR011711">
    <property type="entry name" value="GntR_C"/>
</dbReference>
<dbReference type="RefSeq" id="WP_179755381.1">
    <property type="nucleotide sequence ID" value="NZ_BAAAGN010000013.1"/>
</dbReference>
<dbReference type="InterPro" id="IPR036390">
    <property type="entry name" value="WH_DNA-bd_sf"/>
</dbReference>
<dbReference type="SUPFAM" id="SSF46785">
    <property type="entry name" value="Winged helix' DNA-binding domain"/>
    <property type="match status" value="1"/>
</dbReference>
<dbReference type="PANTHER" id="PTHR43537">
    <property type="entry name" value="TRANSCRIPTIONAL REGULATOR, GNTR FAMILY"/>
    <property type="match status" value="1"/>
</dbReference>
<organism evidence="5 6">
    <name type="scientific">Kineococcus aurantiacus</name>
    <dbReference type="NCBI Taxonomy" id="37633"/>
    <lineage>
        <taxon>Bacteria</taxon>
        <taxon>Bacillati</taxon>
        <taxon>Actinomycetota</taxon>
        <taxon>Actinomycetes</taxon>
        <taxon>Kineosporiales</taxon>
        <taxon>Kineosporiaceae</taxon>
        <taxon>Kineococcus</taxon>
    </lineage>
</organism>
<protein>
    <submittedName>
        <fullName evidence="5">DNA-binding GntR family transcriptional regulator</fullName>
    </submittedName>
</protein>
<dbReference type="SMART" id="SM00345">
    <property type="entry name" value="HTH_GNTR"/>
    <property type="match status" value="1"/>
</dbReference>
<reference evidence="5 6" key="1">
    <citation type="submission" date="2020-07" db="EMBL/GenBank/DDBJ databases">
        <title>Sequencing the genomes of 1000 actinobacteria strains.</title>
        <authorList>
            <person name="Klenk H.-P."/>
        </authorList>
    </citation>
    <scope>NUCLEOTIDE SEQUENCE [LARGE SCALE GENOMIC DNA]</scope>
    <source>
        <strain evidence="5 6">DSM 7487</strain>
    </source>
</reference>
<dbReference type="SMART" id="SM00895">
    <property type="entry name" value="FCD"/>
    <property type="match status" value="1"/>
</dbReference>
<dbReference type="EMBL" id="JACCBB010000001">
    <property type="protein sequence ID" value="NYD24762.1"/>
    <property type="molecule type" value="Genomic_DNA"/>
</dbReference>
<feature type="domain" description="HTH gntR-type" evidence="4">
    <location>
        <begin position="10"/>
        <end position="77"/>
    </location>
</feature>
<dbReference type="InterPro" id="IPR008920">
    <property type="entry name" value="TF_FadR/GntR_C"/>
</dbReference>
<comment type="caution">
    <text evidence="5">The sequence shown here is derived from an EMBL/GenBank/DDBJ whole genome shotgun (WGS) entry which is preliminary data.</text>
</comment>
<dbReference type="Gene3D" id="1.10.10.10">
    <property type="entry name" value="Winged helix-like DNA-binding domain superfamily/Winged helix DNA-binding domain"/>
    <property type="match status" value="1"/>
</dbReference>
<sequence>MDDWSMAAPRGLTDTVHDAILELLMNQGLEPGSPLRTQSLAARLGVSATPVREALARLEGSGLVVRSARRGYRAAALLSPEELAQLVDVRLLVEPGNAERACARADDAFVARLHAAVEAQRTAPTGPGYTGFKHYLEADWSFHELLAEGTGNPFIVRTLDSFRGFVQRLHQVEERVQDAHESVTEHEAIVLAFEEHDPGAAAEAMRRHLRGVLDRAVG</sequence>
<dbReference type="GO" id="GO:0003700">
    <property type="term" value="F:DNA-binding transcription factor activity"/>
    <property type="evidence" value="ECO:0007669"/>
    <property type="project" value="InterPro"/>
</dbReference>
<keyword evidence="3" id="KW-0804">Transcription</keyword>
<evidence type="ECO:0000256" key="3">
    <source>
        <dbReference type="ARBA" id="ARBA00023163"/>
    </source>
</evidence>
<dbReference type="AlphaFoldDB" id="A0A7Y9DQ54"/>
<keyword evidence="2 5" id="KW-0238">DNA-binding</keyword>
<accession>A0A7Y9DQ54</accession>
<dbReference type="GO" id="GO:0003677">
    <property type="term" value="F:DNA binding"/>
    <property type="evidence" value="ECO:0007669"/>
    <property type="project" value="UniProtKB-KW"/>
</dbReference>
<evidence type="ECO:0000313" key="5">
    <source>
        <dbReference type="EMBL" id="NYD24762.1"/>
    </source>
</evidence>
<dbReference type="SUPFAM" id="SSF48008">
    <property type="entry name" value="GntR ligand-binding domain-like"/>
    <property type="match status" value="1"/>
</dbReference>
<dbReference type="Gene3D" id="1.20.120.530">
    <property type="entry name" value="GntR ligand-binding domain-like"/>
    <property type="match status" value="1"/>
</dbReference>
<dbReference type="Proteomes" id="UP000521922">
    <property type="component" value="Unassembled WGS sequence"/>
</dbReference>